<accession>A0ABU6TCS9</accession>
<dbReference type="Proteomes" id="UP001341840">
    <property type="component" value="Unassembled WGS sequence"/>
</dbReference>
<organism evidence="1 2">
    <name type="scientific">Stylosanthes scabra</name>
    <dbReference type="NCBI Taxonomy" id="79078"/>
    <lineage>
        <taxon>Eukaryota</taxon>
        <taxon>Viridiplantae</taxon>
        <taxon>Streptophyta</taxon>
        <taxon>Embryophyta</taxon>
        <taxon>Tracheophyta</taxon>
        <taxon>Spermatophyta</taxon>
        <taxon>Magnoliopsida</taxon>
        <taxon>eudicotyledons</taxon>
        <taxon>Gunneridae</taxon>
        <taxon>Pentapetalae</taxon>
        <taxon>rosids</taxon>
        <taxon>fabids</taxon>
        <taxon>Fabales</taxon>
        <taxon>Fabaceae</taxon>
        <taxon>Papilionoideae</taxon>
        <taxon>50 kb inversion clade</taxon>
        <taxon>dalbergioids sensu lato</taxon>
        <taxon>Dalbergieae</taxon>
        <taxon>Pterocarpus clade</taxon>
        <taxon>Stylosanthes</taxon>
    </lineage>
</organism>
<evidence type="ECO:0000313" key="2">
    <source>
        <dbReference type="Proteomes" id="UP001341840"/>
    </source>
</evidence>
<dbReference type="EMBL" id="JASCZI010090788">
    <property type="protein sequence ID" value="MED6146526.1"/>
    <property type="molecule type" value="Genomic_DNA"/>
</dbReference>
<name>A0ABU6TCS9_9FABA</name>
<reference evidence="1 2" key="1">
    <citation type="journal article" date="2023" name="Plants (Basel)">
        <title>Bridging the Gap: Combining Genomics and Transcriptomics Approaches to Understand Stylosanthes scabra, an Orphan Legume from the Brazilian Caatinga.</title>
        <authorList>
            <person name="Ferreira-Neto J.R.C."/>
            <person name="da Silva M.D."/>
            <person name="Binneck E."/>
            <person name="de Melo N.F."/>
            <person name="da Silva R.H."/>
            <person name="de Melo A.L.T.M."/>
            <person name="Pandolfi V."/>
            <person name="Bustamante F.O."/>
            <person name="Brasileiro-Vidal A.C."/>
            <person name="Benko-Iseppon A.M."/>
        </authorList>
    </citation>
    <scope>NUCLEOTIDE SEQUENCE [LARGE SCALE GENOMIC DNA]</scope>
    <source>
        <tissue evidence="1">Leaves</tissue>
    </source>
</reference>
<protein>
    <submittedName>
        <fullName evidence="1">Uncharacterized protein</fullName>
    </submittedName>
</protein>
<comment type="caution">
    <text evidence="1">The sequence shown here is derived from an EMBL/GenBank/DDBJ whole genome shotgun (WGS) entry which is preliminary data.</text>
</comment>
<keyword evidence="2" id="KW-1185">Reference proteome</keyword>
<gene>
    <name evidence="1" type="ORF">PIB30_035228</name>
</gene>
<sequence length="174" mass="19068">MDGEESVLALVHHDGIIKHGTKEGIRFIDKNPTNMFITTRTRLLDLHRSVLRKLGLDGRKRTVPEARTTELFVEIVDPLANSGGSAPNPQSVNVGGPSCYAVPHRTHIQLDPDVHQVASPYFGLILQREADDNVGDLGDDRAFRKLAVAMAGTPRPVSLEVVERVPDPLVKKAL</sequence>
<evidence type="ECO:0000313" key="1">
    <source>
        <dbReference type="EMBL" id="MED6146526.1"/>
    </source>
</evidence>
<proteinExistence type="predicted"/>